<evidence type="ECO:0000259" key="10">
    <source>
        <dbReference type="PROSITE" id="PS51741"/>
    </source>
</evidence>
<dbReference type="PANTHER" id="PTHR15228">
    <property type="entry name" value="SPERMATHECAL PHYSIOLOGY VARIANT"/>
    <property type="match status" value="1"/>
</dbReference>
<keyword evidence="5 6" id="KW-0175">Coiled coil</keyword>
<evidence type="ECO:0000259" key="8">
    <source>
        <dbReference type="PROSITE" id="PS50081"/>
    </source>
</evidence>
<dbReference type="InterPro" id="IPR008936">
    <property type="entry name" value="Rho_GTPase_activation_prot"/>
</dbReference>
<sequence length="989" mass="109279">MDSTEPGLPPAPESRKRYSDIFRSLDNLEISLGNATLEMLAGDTVISGDPEPDKNPTATLASETSHWSGPSPEDPAPLTGEELDLQLIRTKGGVDAALEYAKTWSRYVKELLAWTEKRASYELEFARNIMKIAEAGKLSIQQQSHMSLQYIYLLFLEHDLSLGSLAMETLTQQKRDYYQPLAAKRTEIEKWRKEFKEQWMKEQKRMNEAVQALRRAQLQYMQRSEELRVRSQVSPEDLALQASPGPNKQQERRRRSREEAQAKAQEAEALYQACVREANARQQELEAAKQRIVSHVRKLVLQGDEVLRRVTLGLFGLRGAQAERGPRAFSALAECCKPFEPGQRYQEFVRALGPYPPPPPPAAYSFQEFTHSSPLDTRKKLSGAPPPQLDESAAEPGPWEDTGTGWQAALGPTVGSDVDSVGGGSESRSQDSPTSSPGSGTRRLVKVSSIGTESSDDFEERDPGEAGSRWRWAGDGLGTSDPVSLPADLGDGLENGPGTPFKKWILSNAAQTHRLRRLRGPAKCRECEAFMVSGTECEECFLTCHKRCLETLLILCGHKRLPARTPLFGVNFLQLPRDFPEEVPFVITRCTAEIEQRALNVQGIYRVSGSRVRVERLCQAFENGRALVDLSGNSPHDVSSVLKRFLQELTDPVVPFHLYDAFISLAKTLHADPVHDPGTPSPGPEVICSLKTLLAQLPDSNYNTLRHLVAHLFRVAAQYEDNKMSANNLGIVFGPTLLRLPDGPGPAGAGPITCLLDSAHQAQLIEFLIVHYEQIFGADELLLATEPLPRDPSPPPVTLPASLQPPHLQLVLDPLPLSLPSDQDPEAMLLSALEKRPEATLPEISTLQSEQEEEITEDIKNEGGEVSNQGPEDSPLGTQPRGHFSRQPVKYSRGGVRPVTHQLSGLALVASKLSEETPITSVPQGSLRRRGPSPAASTREDSPLRRTPLPKHFEITQETARLLSKLHRESVPQATCCPDPQTEEAEDHF</sequence>
<dbReference type="InterPro" id="IPR051025">
    <property type="entry name" value="RhoGAP"/>
</dbReference>
<name>A0ABN8ZC55_RANTA</name>
<feature type="domain" description="Rho-GAP" evidence="9">
    <location>
        <begin position="573"/>
        <end position="776"/>
    </location>
</feature>
<protein>
    <recommendedName>
        <fullName evidence="13">GEM interacting protein</fullName>
    </recommendedName>
</protein>
<dbReference type="CDD" id="cd20816">
    <property type="entry name" value="C1_GMIP-like"/>
    <property type="match status" value="1"/>
</dbReference>
<keyword evidence="12" id="KW-1185">Reference proteome</keyword>
<gene>
    <name evidence="11" type="ORF">MRATA1EN1_LOCUS18431</name>
</gene>
<proteinExistence type="predicted"/>
<evidence type="ECO:0008006" key="13">
    <source>
        <dbReference type="Google" id="ProtNLM"/>
    </source>
</evidence>
<evidence type="ECO:0000256" key="3">
    <source>
        <dbReference type="ARBA" id="ARBA00022771"/>
    </source>
</evidence>
<evidence type="ECO:0000256" key="2">
    <source>
        <dbReference type="ARBA" id="ARBA00022723"/>
    </source>
</evidence>
<dbReference type="Gene3D" id="1.10.555.10">
    <property type="entry name" value="Rho GTPase activation protein"/>
    <property type="match status" value="1"/>
</dbReference>
<feature type="region of interest" description="Disordered" evidence="7">
    <location>
        <begin position="229"/>
        <end position="262"/>
    </location>
</feature>
<evidence type="ECO:0000256" key="5">
    <source>
        <dbReference type="ARBA" id="ARBA00023054"/>
    </source>
</evidence>
<dbReference type="Gene3D" id="1.20.1270.60">
    <property type="entry name" value="Arfaptin homology (AH) domain/BAR domain"/>
    <property type="match status" value="1"/>
</dbReference>
<dbReference type="InterPro" id="IPR046349">
    <property type="entry name" value="C1-like_sf"/>
</dbReference>
<dbReference type="InterPro" id="IPR002219">
    <property type="entry name" value="PKC_DAG/PE"/>
</dbReference>
<dbReference type="Pfam" id="PF00620">
    <property type="entry name" value="RhoGAP"/>
    <property type="match status" value="1"/>
</dbReference>
<dbReference type="PROSITE" id="PS00479">
    <property type="entry name" value="ZF_DAG_PE_1"/>
    <property type="match status" value="1"/>
</dbReference>
<keyword evidence="3" id="KW-0863">Zinc-finger</keyword>
<feature type="compositionally biased region" description="Polar residues" evidence="7">
    <location>
        <begin position="56"/>
        <end position="68"/>
    </location>
</feature>
<evidence type="ECO:0000256" key="1">
    <source>
        <dbReference type="ARBA" id="ARBA00022468"/>
    </source>
</evidence>
<evidence type="ECO:0000256" key="7">
    <source>
        <dbReference type="SAM" id="MobiDB-lite"/>
    </source>
</evidence>
<dbReference type="EMBL" id="OX459939">
    <property type="protein sequence ID" value="CAI9169469.1"/>
    <property type="molecule type" value="Genomic_DNA"/>
</dbReference>
<feature type="domain" description="Phorbol-ester/DAG-type" evidence="8">
    <location>
        <begin position="512"/>
        <end position="556"/>
    </location>
</feature>
<evidence type="ECO:0000256" key="4">
    <source>
        <dbReference type="ARBA" id="ARBA00022833"/>
    </source>
</evidence>
<feature type="domain" description="F-BAR" evidence="10">
    <location>
        <begin position="81"/>
        <end position="344"/>
    </location>
</feature>
<dbReference type="SMART" id="SM00109">
    <property type="entry name" value="C1"/>
    <property type="match status" value="1"/>
</dbReference>
<evidence type="ECO:0000313" key="12">
    <source>
        <dbReference type="Proteomes" id="UP001176941"/>
    </source>
</evidence>
<dbReference type="SUPFAM" id="SSF103657">
    <property type="entry name" value="BAR/IMD domain-like"/>
    <property type="match status" value="1"/>
</dbReference>
<feature type="region of interest" description="Disordered" evidence="7">
    <location>
        <begin position="967"/>
        <end position="989"/>
    </location>
</feature>
<dbReference type="PROSITE" id="PS51741">
    <property type="entry name" value="F_BAR"/>
    <property type="match status" value="1"/>
</dbReference>
<dbReference type="SUPFAM" id="SSF57889">
    <property type="entry name" value="Cysteine-rich domain"/>
    <property type="match status" value="1"/>
</dbReference>
<accession>A0ABN8ZC55</accession>
<dbReference type="InterPro" id="IPR054713">
    <property type="entry name" value="GMIP/FCHO2-like_FCH"/>
</dbReference>
<keyword evidence="2" id="KW-0479">Metal-binding</keyword>
<evidence type="ECO:0000256" key="6">
    <source>
        <dbReference type="PROSITE-ProRule" id="PRU01077"/>
    </source>
</evidence>
<dbReference type="Pfam" id="PF22699">
    <property type="entry name" value="GMIP-like_FCH"/>
    <property type="match status" value="1"/>
</dbReference>
<keyword evidence="4" id="KW-0862">Zinc</keyword>
<feature type="region of interest" description="Disordered" evidence="7">
    <location>
        <begin position="372"/>
        <end position="477"/>
    </location>
</feature>
<feature type="compositionally biased region" description="Polar residues" evidence="7">
    <location>
        <begin position="426"/>
        <end position="439"/>
    </location>
</feature>
<feature type="region of interest" description="Disordered" evidence="7">
    <location>
        <begin position="915"/>
        <end position="954"/>
    </location>
</feature>
<dbReference type="PROSITE" id="PS50081">
    <property type="entry name" value="ZF_DAG_PE_2"/>
    <property type="match status" value="1"/>
</dbReference>
<dbReference type="InterPro" id="IPR027267">
    <property type="entry name" value="AH/BAR_dom_sf"/>
</dbReference>
<dbReference type="PROSITE" id="PS50238">
    <property type="entry name" value="RHOGAP"/>
    <property type="match status" value="1"/>
</dbReference>
<feature type="region of interest" description="Disordered" evidence="7">
    <location>
        <begin position="44"/>
        <end position="79"/>
    </location>
</feature>
<dbReference type="PANTHER" id="PTHR15228:SF16">
    <property type="entry name" value="GEM-INTERACTING PROTEIN"/>
    <property type="match status" value="1"/>
</dbReference>
<dbReference type="SUPFAM" id="SSF48350">
    <property type="entry name" value="GTPase activation domain, GAP"/>
    <property type="match status" value="1"/>
</dbReference>
<reference evidence="11" key="1">
    <citation type="submission" date="2023-04" db="EMBL/GenBank/DDBJ databases">
        <authorList>
            <consortium name="ELIXIR-Norway"/>
        </authorList>
    </citation>
    <scope>NUCLEOTIDE SEQUENCE [LARGE SCALE GENOMIC DNA]</scope>
</reference>
<evidence type="ECO:0000313" key="11">
    <source>
        <dbReference type="EMBL" id="CAI9169469.1"/>
    </source>
</evidence>
<keyword evidence="1" id="KW-0343">GTPase activation</keyword>
<dbReference type="Proteomes" id="UP001176941">
    <property type="component" value="Chromosome 3"/>
</dbReference>
<dbReference type="InterPro" id="IPR000198">
    <property type="entry name" value="RhoGAP_dom"/>
</dbReference>
<dbReference type="InterPro" id="IPR031160">
    <property type="entry name" value="F_BAR_dom"/>
</dbReference>
<dbReference type="Gene3D" id="3.30.60.20">
    <property type="match status" value="1"/>
</dbReference>
<evidence type="ECO:0000259" key="9">
    <source>
        <dbReference type="PROSITE" id="PS50238"/>
    </source>
</evidence>
<feature type="region of interest" description="Disordered" evidence="7">
    <location>
        <begin position="840"/>
        <end position="896"/>
    </location>
</feature>
<dbReference type="SMART" id="SM00324">
    <property type="entry name" value="RhoGAP"/>
    <property type="match status" value="1"/>
</dbReference>
<organism evidence="11 12">
    <name type="scientific">Rangifer tarandus platyrhynchus</name>
    <name type="common">Svalbard reindeer</name>
    <dbReference type="NCBI Taxonomy" id="3082113"/>
    <lineage>
        <taxon>Eukaryota</taxon>
        <taxon>Metazoa</taxon>
        <taxon>Chordata</taxon>
        <taxon>Craniata</taxon>
        <taxon>Vertebrata</taxon>
        <taxon>Euteleostomi</taxon>
        <taxon>Mammalia</taxon>
        <taxon>Eutheria</taxon>
        <taxon>Laurasiatheria</taxon>
        <taxon>Artiodactyla</taxon>
        <taxon>Ruminantia</taxon>
        <taxon>Pecora</taxon>
        <taxon>Cervidae</taxon>
        <taxon>Odocoileinae</taxon>
        <taxon>Rangifer</taxon>
    </lineage>
</organism>